<keyword evidence="2" id="KW-0805">Transcription regulation</keyword>
<dbReference type="PRINTS" id="PR00039">
    <property type="entry name" value="HTHLYSR"/>
</dbReference>
<comment type="caution">
    <text evidence="6">The sequence shown here is derived from an EMBL/GenBank/DDBJ whole genome shotgun (WGS) entry which is preliminary data.</text>
</comment>
<evidence type="ECO:0000313" key="6">
    <source>
        <dbReference type="EMBL" id="TSE20442.1"/>
    </source>
</evidence>
<gene>
    <name evidence="6" type="primary">cmpR_1</name>
    <name evidence="6" type="ORF">Talka_00788</name>
</gene>
<dbReference type="SUPFAM" id="SSF46785">
    <property type="entry name" value="Winged helix' DNA-binding domain"/>
    <property type="match status" value="1"/>
</dbReference>
<dbReference type="GO" id="GO:0003700">
    <property type="term" value="F:DNA-binding transcription factor activity"/>
    <property type="evidence" value="ECO:0007669"/>
    <property type="project" value="InterPro"/>
</dbReference>
<dbReference type="SUPFAM" id="SSF53850">
    <property type="entry name" value="Periplasmic binding protein-like II"/>
    <property type="match status" value="1"/>
</dbReference>
<dbReference type="InterPro" id="IPR036390">
    <property type="entry name" value="WH_DNA-bd_sf"/>
</dbReference>
<name>A0A554WA59_9BURK</name>
<evidence type="ECO:0000256" key="2">
    <source>
        <dbReference type="ARBA" id="ARBA00023015"/>
    </source>
</evidence>
<dbReference type="RefSeq" id="WP_143889827.1">
    <property type="nucleotide sequence ID" value="NZ_VJNB01000003.1"/>
</dbReference>
<dbReference type="Gene3D" id="3.40.190.290">
    <property type="match status" value="1"/>
</dbReference>
<dbReference type="Pfam" id="PF00126">
    <property type="entry name" value="HTH_1"/>
    <property type="match status" value="1"/>
</dbReference>
<organism evidence="6 7">
    <name type="scientific">Tepidimonas alkaliphilus</name>
    <dbReference type="NCBI Taxonomy" id="2588942"/>
    <lineage>
        <taxon>Bacteria</taxon>
        <taxon>Pseudomonadati</taxon>
        <taxon>Pseudomonadota</taxon>
        <taxon>Betaproteobacteria</taxon>
        <taxon>Burkholderiales</taxon>
        <taxon>Tepidimonas</taxon>
    </lineage>
</organism>
<reference evidence="6 7" key="1">
    <citation type="submission" date="2019-07" db="EMBL/GenBank/DDBJ databases">
        <title>Tepidimonas alkaliphilus YIM 72238 draft genome.</title>
        <authorList>
            <person name="Da Costa M.S."/>
            <person name="Froufe H.J.C."/>
            <person name="Egas C."/>
            <person name="Albuquerque L."/>
        </authorList>
    </citation>
    <scope>NUCLEOTIDE SEQUENCE [LARGE SCALE GENOMIC DNA]</scope>
    <source>
        <strain evidence="6 7">YIM 72238</strain>
    </source>
</reference>
<comment type="similarity">
    <text evidence="1">Belongs to the LysR transcriptional regulatory family.</text>
</comment>
<dbReference type="CDD" id="cd08419">
    <property type="entry name" value="PBP2_CbbR_RubisCO_like"/>
    <property type="match status" value="1"/>
</dbReference>
<keyword evidence="4" id="KW-0804">Transcription</keyword>
<keyword evidence="3" id="KW-0238">DNA-binding</keyword>
<dbReference type="InterPro" id="IPR000847">
    <property type="entry name" value="LysR_HTH_N"/>
</dbReference>
<dbReference type="PROSITE" id="PS50931">
    <property type="entry name" value="HTH_LYSR"/>
    <property type="match status" value="1"/>
</dbReference>
<evidence type="ECO:0000256" key="3">
    <source>
        <dbReference type="ARBA" id="ARBA00023125"/>
    </source>
</evidence>
<dbReference type="FunFam" id="1.10.10.10:FF:000001">
    <property type="entry name" value="LysR family transcriptional regulator"/>
    <property type="match status" value="1"/>
</dbReference>
<dbReference type="Proteomes" id="UP000315736">
    <property type="component" value="Unassembled WGS sequence"/>
</dbReference>
<dbReference type="InterPro" id="IPR005119">
    <property type="entry name" value="LysR_subst-bd"/>
</dbReference>
<evidence type="ECO:0000259" key="5">
    <source>
        <dbReference type="PROSITE" id="PS50931"/>
    </source>
</evidence>
<dbReference type="OrthoDB" id="9785745at2"/>
<proteinExistence type="inferred from homology"/>
<dbReference type="Gene3D" id="1.10.10.10">
    <property type="entry name" value="Winged helix-like DNA-binding domain superfamily/Winged helix DNA-binding domain"/>
    <property type="match status" value="1"/>
</dbReference>
<dbReference type="InterPro" id="IPR036388">
    <property type="entry name" value="WH-like_DNA-bd_sf"/>
</dbReference>
<dbReference type="EMBL" id="VJNB01000003">
    <property type="protein sequence ID" value="TSE20442.1"/>
    <property type="molecule type" value="Genomic_DNA"/>
</dbReference>
<evidence type="ECO:0000256" key="4">
    <source>
        <dbReference type="ARBA" id="ARBA00023163"/>
    </source>
</evidence>
<dbReference type="GO" id="GO:0000976">
    <property type="term" value="F:transcription cis-regulatory region binding"/>
    <property type="evidence" value="ECO:0007669"/>
    <property type="project" value="TreeGrafter"/>
</dbReference>
<dbReference type="Pfam" id="PF03466">
    <property type="entry name" value="LysR_substrate"/>
    <property type="match status" value="1"/>
</dbReference>
<accession>A0A554WA59</accession>
<dbReference type="PANTHER" id="PTHR30126:SF5">
    <property type="entry name" value="HTH-TYPE TRANSCRIPTIONAL ACTIVATOR CMPR"/>
    <property type="match status" value="1"/>
</dbReference>
<evidence type="ECO:0000256" key="1">
    <source>
        <dbReference type="ARBA" id="ARBA00009437"/>
    </source>
</evidence>
<keyword evidence="7" id="KW-1185">Reference proteome</keyword>
<sequence>MMHISLRQLRAFEAVARLRSFSRAAEELCVTQPTVSKQIRLLHEEVGLPLLEQVGKKIYLTDLGEALYATCSQWLDSWSRFEQTVADHKGVKQGRLRIAAVTTTQFFMPRLLGPFCAEYPGVDVALEVLNRDRVLERLARNQDDLYIMGVPPQDWEIEYEPFLPNELVVLAAIDHPLVAARPIPLQALANEPFIARERGSGTRLTTEQALAAQGLAMRVRMELGSNEAIKQAVAGGLGVAVLSRSTLGPDLRAQGLALLDVEGFPIRRHWYVVRLKDKPLSVVAQTFLAFLRSHIAWLQRCTVGPDERCSSPADSASPAPSA</sequence>
<dbReference type="AlphaFoldDB" id="A0A554WA59"/>
<evidence type="ECO:0000313" key="7">
    <source>
        <dbReference type="Proteomes" id="UP000315736"/>
    </source>
</evidence>
<protein>
    <submittedName>
        <fullName evidence="6">HTH-type transcriptional activator CmpR</fullName>
    </submittedName>
</protein>
<feature type="domain" description="HTH lysR-type" evidence="5">
    <location>
        <begin position="4"/>
        <end position="61"/>
    </location>
</feature>
<dbReference type="PANTHER" id="PTHR30126">
    <property type="entry name" value="HTH-TYPE TRANSCRIPTIONAL REGULATOR"/>
    <property type="match status" value="1"/>
</dbReference>